<reference evidence="2 3" key="1">
    <citation type="journal article" date="2016" name="BMC Genomics">
        <title>Comparative genomics reveals Cyclospora cayetanensis possesses coccidia-like metabolism and invasion components but unique surface antigens.</title>
        <authorList>
            <person name="Liu S."/>
            <person name="Wang L."/>
            <person name="Zheng H."/>
            <person name="Xu Z."/>
            <person name="Roellig D.M."/>
            <person name="Li N."/>
            <person name="Frace M.A."/>
            <person name="Tang K."/>
            <person name="Arrowood M.J."/>
            <person name="Moss D.M."/>
            <person name="Zhang L."/>
            <person name="Feng Y."/>
            <person name="Xiao L."/>
        </authorList>
    </citation>
    <scope>NUCLEOTIDE SEQUENCE [LARGE SCALE GENOMIC DNA]</scope>
    <source>
        <strain evidence="2 3">CHN_HEN01</strain>
    </source>
</reference>
<dbReference type="VEuPathDB" id="ToxoDB:LOC34621449"/>
<dbReference type="Proteomes" id="UP000095192">
    <property type="component" value="Unassembled WGS sequence"/>
</dbReference>
<accession>A0A1D3D103</accession>
<sequence>MTLWGCACGSIQGLCSIIMGVRFHAAYSAGLRAISRVALPLANPLKKQQQRCLQSSTLRIRGPALNRQDASPSAATEGEEAAATGRNSATQAPGRAEWPADITERARRVIAAEESSHTAPSEGQTLQRHHGVSGLISQVEMQRQLQAETAQAFWSRVKRTVARPLSGAAAELDASFGHLEGAPKGTAASPIVYKRYVDGMTAAHHYPARLLPINESTQVPPRFFVTPFDLEENPDPLAHGGRAAGLMGAGLFKSRTGMQPRTALAERLYGRVSLLFLFDLGGQYSQLSDVAAWLDHLKRHPAFLSAIYGPPFAAAASTSGISPSQEQKRTHQQRAFIGVTPATAAPDLASVSYLCVDHAPAWLRPLAIRSMRRLAPAFHPLSPFHNFPQRLLSASRALEGPPVPPKDPEVDSMRQVAEEYDSLCSLAGRQALAGGLVGSFLGYSGSWGALETEALKRKERHKFVTVLLVDKAARIRWHATGMPTEEAVLLLLSGLKALLVEKANAANRLPKVHV</sequence>
<organism evidence="2 3">
    <name type="scientific">Cyclospora cayetanensis</name>
    <dbReference type="NCBI Taxonomy" id="88456"/>
    <lineage>
        <taxon>Eukaryota</taxon>
        <taxon>Sar</taxon>
        <taxon>Alveolata</taxon>
        <taxon>Apicomplexa</taxon>
        <taxon>Conoidasida</taxon>
        <taxon>Coccidia</taxon>
        <taxon>Eucoccidiorida</taxon>
        <taxon>Eimeriorina</taxon>
        <taxon>Eimeriidae</taxon>
        <taxon>Cyclospora</taxon>
    </lineage>
</organism>
<evidence type="ECO:0000313" key="3">
    <source>
        <dbReference type="Proteomes" id="UP000095192"/>
    </source>
</evidence>
<dbReference type="VEuPathDB" id="ToxoDB:cyc_05015"/>
<feature type="region of interest" description="Disordered" evidence="1">
    <location>
        <begin position="63"/>
        <end position="101"/>
    </location>
</feature>
<evidence type="ECO:0000256" key="1">
    <source>
        <dbReference type="SAM" id="MobiDB-lite"/>
    </source>
</evidence>
<evidence type="ECO:0000313" key="2">
    <source>
        <dbReference type="EMBL" id="OEH77119.1"/>
    </source>
</evidence>
<dbReference type="AlphaFoldDB" id="A0A1D3D103"/>
<comment type="caution">
    <text evidence="2">The sequence shown here is derived from an EMBL/GenBank/DDBJ whole genome shotgun (WGS) entry which is preliminary data.</text>
</comment>
<protein>
    <submittedName>
        <fullName evidence="2">Uncharacterized protein</fullName>
    </submittedName>
</protein>
<dbReference type="EMBL" id="JROU02001202">
    <property type="protein sequence ID" value="OEH77119.1"/>
    <property type="molecule type" value="Genomic_DNA"/>
</dbReference>
<gene>
    <name evidence="2" type="ORF">cyc_05015</name>
</gene>
<keyword evidence="3" id="KW-1185">Reference proteome</keyword>
<dbReference type="InParanoid" id="A0A1D3D103"/>
<name>A0A1D3D103_9EIME</name>
<proteinExistence type="predicted"/>